<dbReference type="SUPFAM" id="SSF48179">
    <property type="entry name" value="6-phosphogluconate dehydrogenase C-terminal domain-like"/>
    <property type="match status" value="1"/>
</dbReference>
<dbReference type="Gene3D" id="1.10.1040.20">
    <property type="entry name" value="ProC-like, C-terminal domain"/>
    <property type="match status" value="1"/>
</dbReference>
<gene>
    <name evidence="2" type="ORF">SDC9_165228</name>
</gene>
<dbReference type="Pfam" id="PF10728">
    <property type="entry name" value="DUF2520"/>
    <property type="match status" value="1"/>
</dbReference>
<dbReference type="InterPro" id="IPR018931">
    <property type="entry name" value="DUF2520"/>
</dbReference>
<proteinExistence type="predicted"/>
<comment type="caution">
    <text evidence="2">The sequence shown here is derived from an EMBL/GenBank/DDBJ whole genome shotgun (WGS) entry which is preliminary data.</text>
</comment>
<dbReference type="PANTHER" id="PTHR40459:SF1">
    <property type="entry name" value="CONSERVED HYPOTHETICAL ALANINE AND LEUCINE RICH PROTEIN"/>
    <property type="match status" value="1"/>
</dbReference>
<evidence type="ECO:0000313" key="2">
    <source>
        <dbReference type="EMBL" id="MPN17873.1"/>
    </source>
</evidence>
<sequence length="143" mass="15999">MTLSVTKPVDFSIIPFFLESNSQYVADILTNICYSVNSEYKFASSEERAKLHLAAVYVSNFVNYLTGLSYELSAPNHMFLMPLAIETIRKAFLYGHPSLVQTGPAVRGDSATIGKHLALLAGHPEHREVYEMLTKMIITKKNI</sequence>
<dbReference type="PANTHER" id="PTHR40459">
    <property type="entry name" value="CONSERVED HYPOTHETICAL ALANINE AND LEUCINE RICH PROTEIN"/>
    <property type="match status" value="1"/>
</dbReference>
<name>A0A645G115_9ZZZZ</name>
<protein>
    <recommendedName>
        <fullName evidence="1">DUF2520 domain-containing protein</fullName>
    </recommendedName>
</protein>
<organism evidence="2">
    <name type="scientific">bioreactor metagenome</name>
    <dbReference type="NCBI Taxonomy" id="1076179"/>
    <lineage>
        <taxon>unclassified sequences</taxon>
        <taxon>metagenomes</taxon>
        <taxon>ecological metagenomes</taxon>
    </lineage>
</organism>
<feature type="domain" description="DUF2520" evidence="1">
    <location>
        <begin position="14"/>
        <end position="136"/>
    </location>
</feature>
<reference evidence="2" key="1">
    <citation type="submission" date="2019-08" db="EMBL/GenBank/DDBJ databases">
        <authorList>
            <person name="Kucharzyk K."/>
            <person name="Murdoch R.W."/>
            <person name="Higgins S."/>
            <person name="Loffler F."/>
        </authorList>
    </citation>
    <scope>NUCLEOTIDE SEQUENCE</scope>
</reference>
<dbReference type="EMBL" id="VSSQ01065100">
    <property type="protein sequence ID" value="MPN17873.1"/>
    <property type="molecule type" value="Genomic_DNA"/>
</dbReference>
<dbReference type="InterPro" id="IPR037108">
    <property type="entry name" value="TM1727-like_C_sf"/>
</dbReference>
<dbReference type="AlphaFoldDB" id="A0A645G115"/>
<dbReference type="InterPro" id="IPR008927">
    <property type="entry name" value="6-PGluconate_DH-like_C_sf"/>
</dbReference>
<accession>A0A645G115</accession>
<evidence type="ECO:0000259" key="1">
    <source>
        <dbReference type="Pfam" id="PF10728"/>
    </source>
</evidence>